<dbReference type="Proteomes" id="UP001367676">
    <property type="component" value="Unassembled WGS sequence"/>
</dbReference>
<sequence length="377" mass="43578">MGLLLTAVMLQTGWSQSYWRDKCIPQCHCKYVDGRKQADCQRNGMTDIPTELSDEIQVLLLNDNYIRELKSKIFFKAGLVNLQKINLRNCSIEDVDQHAFAGLDVLTHIDLSVNQIKRLDPSTFQLPSLRYLHINNNSIQRLENNLLANLPQLQVVEFNFNRISDIGDRTFFNLSKLKMLKFKNNQLVQLQPSLFQSIGNIAKLSFDLQDNPWKCDCQLREFFDFVKSNSFSTPTYCHEPEYLEKKSWESLTKEQFVCLHTEEEIADEKVTPSSQLSNHPNSKLNSTFNEIKVNVKIFSDNINDGNKITKDQESIIAPILKQLLEQTLDEKLALIINQNELLQKKVKQLEVKIDHLESYIPLKNADRASLQSDKIKT</sequence>
<gene>
    <name evidence="7" type="ORF">V9T40_009004</name>
</gene>
<evidence type="ECO:0000313" key="8">
    <source>
        <dbReference type="Proteomes" id="UP001367676"/>
    </source>
</evidence>
<keyword evidence="1" id="KW-0433">Leucine-rich repeat</keyword>
<dbReference type="AlphaFoldDB" id="A0AAN9Y6E2"/>
<dbReference type="GO" id="GO:0005615">
    <property type="term" value="C:extracellular space"/>
    <property type="evidence" value="ECO:0007669"/>
    <property type="project" value="TreeGrafter"/>
</dbReference>
<name>A0AAN9Y6E2_9HEMI</name>
<dbReference type="PANTHER" id="PTHR24373">
    <property type="entry name" value="SLIT RELATED LEUCINE-RICH REPEAT NEURONAL PROTEIN"/>
    <property type="match status" value="1"/>
</dbReference>
<protein>
    <recommendedName>
        <fullName evidence="6">LRRCT domain-containing protein</fullName>
    </recommendedName>
</protein>
<dbReference type="GO" id="GO:0031012">
    <property type="term" value="C:extracellular matrix"/>
    <property type="evidence" value="ECO:0007669"/>
    <property type="project" value="TreeGrafter"/>
</dbReference>
<dbReference type="Pfam" id="PF13306">
    <property type="entry name" value="LRR_5"/>
    <property type="match status" value="1"/>
</dbReference>
<reference evidence="7 8" key="1">
    <citation type="submission" date="2024-03" db="EMBL/GenBank/DDBJ databases">
        <title>Adaptation during the transition from Ophiocordyceps entomopathogen to insect associate is accompanied by gene loss and intensified selection.</title>
        <authorList>
            <person name="Ward C.M."/>
            <person name="Onetto C.A."/>
            <person name="Borneman A.R."/>
        </authorList>
    </citation>
    <scope>NUCLEOTIDE SEQUENCE [LARGE SCALE GENOMIC DNA]</scope>
    <source>
        <strain evidence="7">AWRI1</strain>
        <tissue evidence="7">Single Adult Female</tissue>
    </source>
</reference>
<keyword evidence="8" id="KW-1185">Reference proteome</keyword>
<dbReference type="InterPro" id="IPR026906">
    <property type="entry name" value="LRR_5"/>
</dbReference>
<dbReference type="InterPro" id="IPR032675">
    <property type="entry name" value="LRR_dom_sf"/>
</dbReference>
<evidence type="ECO:0000256" key="4">
    <source>
        <dbReference type="SAM" id="Coils"/>
    </source>
</evidence>
<keyword evidence="2 5" id="KW-0732">Signal</keyword>
<feature type="coiled-coil region" evidence="4">
    <location>
        <begin position="332"/>
        <end position="359"/>
    </location>
</feature>
<keyword evidence="4" id="KW-0175">Coiled coil</keyword>
<organism evidence="7 8">
    <name type="scientific">Parthenolecanium corni</name>
    <dbReference type="NCBI Taxonomy" id="536013"/>
    <lineage>
        <taxon>Eukaryota</taxon>
        <taxon>Metazoa</taxon>
        <taxon>Ecdysozoa</taxon>
        <taxon>Arthropoda</taxon>
        <taxon>Hexapoda</taxon>
        <taxon>Insecta</taxon>
        <taxon>Pterygota</taxon>
        <taxon>Neoptera</taxon>
        <taxon>Paraneoptera</taxon>
        <taxon>Hemiptera</taxon>
        <taxon>Sternorrhyncha</taxon>
        <taxon>Coccoidea</taxon>
        <taxon>Coccidae</taxon>
        <taxon>Parthenolecanium</taxon>
    </lineage>
</organism>
<evidence type="ECO:0000259" key="6">
    <source>
        <dbReference type="SMART" id="SM00082"/>
    </source>
</evidence>
<feature type="chain" id="PRO_5042816712" description="LRRCT domain-containing protein" evidence="5">
    <location>
        <begin position="16"/>
        <end position="377"/>
    </location>
</feature>
<dbReference type="SMART" id="SM00369">
    <property type="entry name" value="LRR_TYP"/>
    <property type="match status" value="5"/>
</dbReference>
<evidence type="ECO:0000256" key="1">
    <source>
        <dbReference type="ARBA" id="ARBA00022614"/>
    </source>
</evidence>
<evidence type="ECO:0000256" key="2">
    <source>
        <dbReference type="ARBA" id="ARBA00022729"/>
    </source>
</evidence>
<dbReference type="PANTHER" id="PTHR24373:SF387">
    <property type="entry name" value="LEUCINE-RICH REPEATS AND IMMUNOGLOBULIN-LIKE DOMAINS PROTEIN SMA-10"/>
    <property type="match status" value="1"/>
</dbReference>
<dbReference type="InterPro" id="IPR050328">
    <property type="entry name" value="Dev_Immune_Receptor"/>
</dbReference>
<feature type="signal peptide" evidence="5">
    <location>
        <begin position="1"/>
        <end position="15"/>
    </location>
</feature>
<dbReference type="InterPro" id="IPR000483">
    <property type="entry name" value="Cys-rich_flank_reg_C"/>
</dbReference>
<feature type="domain" description="LRRCT" evidence="6">
    <location>
        <begin position="211"/>
        <end position="259"/>
    </location>
</feature>
<evidence type="ECO:0000256" key="5">
    <source>
        <dbReference type="SAM" id="SignalP"/>
    </source>
</evidence>
<dbReference type="SMART" id="SM00082">
    <property type="entry name" value="LRRCT"/>
    <property type="match status" value="1"/>
</dbReference>
<dbReference type="EMBL" id="JBBCAQ010000010">
    <property type="protein sequence ID" value="KAK7601563.1"/>
    <property type="molecule type" value="Genomic_DNA"/>
</dbReference>
<proteinExistence type="predicted"/>
<dbReference type="SUPFAM" id="SSF52058">
    <property type="entry name" value="L domain-like"/>
    <property type="match status" value="1"/>
</dbReference>
<evidence type="ECO:0000313" key="7">
    <source>
        <dbReference type="EMBL" id="KAK7601563.1"/>
    </source>
</evidence>
<comment type="caution">
    <text evidence="7">The sequence shown here is derived from an EMBL/GenBank/DDBJ whole genome shotgun (WGS) entry which is preliminary data.</text>
</comment>
<evidence type="ECO:0000256" key="3">
    <source>
        <dbReference type="ARBA" id="ARBA00022737"/>
    </source>
</evidence>
<dbReference type="InterPro" id="IPR003591">
    <property type="entry name" value="Leu-rich_rpt_typical-subtyp"/>
</dbReference>
<keyword evidence="3" id="KW-0677">Repeat</keyword>
<dbReference type="Gene3D" id="3.80.10.10">
    <property type="entry name" value="Ribonuclease Inhibitor"/>
    <property type="match status" value="2"/>
</dbReference>
<accession>A0AAN9Y6E2</accession>